<evidence type="ECO:0000256" key="1">
    <source>
        <dbReference type="SAM" id="SignalP"/>
    </source>
</evidence>
<evidence type="ECO:0000313" key="3">
    <source>
        <dbReference type="Proteomes" id="UP001317629"/>
    </source>
</evidence>
<reference evidence="2 3" key="1">
    <citation type="journal article" date="2023" name="Int. J. Syst. Evol. Microbiol.">
        <title>Methylocystis iwaonis sp. nov., a type II methane-oxidizing bacterium from surface soil of a rice paddy field in Japan, and emended description of the genus Methylocystis (ex Whittenbury et al. 1970) Bowman et al. 1993.</title>
        <authorList>
            <person name="Kaise H."/>
            <person name="Sawadogo J.B."/>
            <person name="Alam M.S."/>
            <person name="Ueno C."/>
            <person name="Dianou D."/>
            <person name="Shinjo R."/>
            <person name="Asakawa S."/>
        </authorList>
    </citation>
    <scope>NUCLEOTIDE SEQUENCE [LARGE SCALE GENOMIC DNA]</scope>
    <source>
        <strain evidence="2 3">SS37A-Re</strain>
    </source>
</reference>
<dbReference type="RefSeq" id="WP_281927469.1">
    <property type="nucleotide sequence ID" value="NZ_AP027142.1"/>
</dbReference>
<evidence type="ECO:0000313" key="2">
    <source>
        <dbReference type="EMBL" id="BDV34328.1"/>
    </source>
</evidence>
<proteinExistence type="predicted"/>
<dbReference type="InterPro" id="IPR021268">
    <property type="entry name" value="DUF2845"/>
</dbReference>
<dbReference type="Pfam" id="PF11006">
    <property type="entry name" value="DUF2845"/>
    <property type="match status" value="1"/>
</dbReference>
<sequence length="117" mass="13033">MRLNLLLAIPLLAASVVPAAALRCGSELVVEGQSKFEVLQRCGAPAYTDEHTEYRAGGTNPTIPRPLDSFEQTYPLPVAREVRIEQWVYNFGPTRLMPTLTFENGRLIKIETLGYGR</sequence>
<keyword evidence="3" id="KW-1185">Reference proteome</keyword>
<feature type="signal peptide" evidence="1">
    <location>
        <begin position="1"/>
        <end position="19"/>
    </location>
</feature>
<evidence type="ECO:0008006" key="4">
    <source>
        <dbReference type="Google" id="ProtNLM"/>
    </source>
</evidence>
<keyword evidence="1" id="KW-0732">Signal</keyword>
<protein>
    <recommendedName>
        <fullName evidence="4">DUF2845 domain-containing protein</fullName>
    </recommendedName>
</protein>
<dbReference type="EMBL" id="AP027142">
    <property type="protein sequence ID" value="BDV34328.1"/>
    <property type="molecule type" value="Genomic_DNA"/>
</dbReference>
<dbReference type="Proteomes" id="UP001317629">
    <property type="component" value="Chromosome"/>
</dbReference>
<gene>
    <name evidence="2" type="ORF">SS37A_18570</name>
</gene>
<name>A0ABN6VFG8_9HYPH</name>
<accession>A0ABN6VFG8</accession>
<feature type="chain" id="PRO_5046176803" description="DUF2845 domain-containing protein" evidence="1">
    <location>
        <begin position="20"/>
        <end position="117"/>
    </location>
</feature>
<organism evidence="2 3">
    <name type="scientific">Methylocystis iwaonis</name>
    <dbReference type="NCBI Taxonomy" id="2885079"/>
    <lineage>
        <taxon>Bacteria</taxon>
        <taxon>Pseudomonadati</taxon>
        <taxon>Pseudomonadota</taxon>
        <taxon>Alphaproteobacteria</taxon>
        <taxon>Hyphomicrobiales</taxon>
        <taxon>Methylocystaceae</taxon>
        <taxon>Methylocystis</taxon>
    </lineage>
</organism>